<accession>A0A5C3L6D1</accession>
<evidence type="ECO:0008006" key="3">
    <source>
        <dbReference type="Google" id="ProtNLM"/>
    </source>
</evidence>
<dbReference type="AlphaFoldDB" id="A0A5C3L6D1"/>
<protein>
    <recommendedName>
        <fullName evidence="3">F-box domain-containing protein</fullName>
    </recommendedName>
</protein>
<sequence>MGDSAPKSASHAYGYLSNSIQVLQNDELLRLVFDCATLNIGRRGQKPSSRSVQKEFSSYNLVCKTFSEVASDYIWEELDSTIPLIKLLPSVVLRNNTYSLKAQITESELSESRWPHYAKRVRAICLRDLHDDDPIRVAPQVYAALAALQALPRFPSLYRIRWEREIKAEDVSCLLLLLSSSVTDFALARGASKTHEDVMMSIIGQFVMQSPNLQQLHFDMTGRGTLALVPLDKLAQLRGLTSLKLYLPYQSNSIDSLSTLTDQLPQLSKYQLVLTSKHNNRHSAVKFSVTIPCTWYWNIRASNESSDMGNVMLSGSTSDVGTWLSRHSTKMRIQMFDIRILKAGNWDQIVRHILSTRQLSLDLKGLSIHSHITPISASSLIRLASLDRLSHLTLDVACSPPIATSDAADDFIRDLLVPAQSKLQPLQELSLLSEGRLWSQAYPTFKTLQHASIYAKDLQCLQIPLDSYKKNMPKVPLPIGYWLPPSEMTASPTSRCALKRLGVHDRRREDFKMIELVPIAILLDELFPDLEKTEVQPNLAIPDPLAVHEGWSIIEELRLGYQSRRRSHIAALNFTVL</sequence>
<evidence type="ECO:0000313" key="1">
    <source>
        <dbReference type="EMBL" id="TFK28225.1"/>
    </source>
</evidence>
<dbReference type="EMBL" id="ML210157">
    <property type="protein sequence ID" value="TFK28225.1"/>
    <property type="molecule type" value="Genomic_DNA"/>
</dbReference>
<reference evidence="1 2" key="1">
    <citation type="journal article" date="2019" name="Nat. Ecol. Evol.">
        <title>Megaphylogeny resolves global patterns of mushroom evolution.</title>
        <authorList>
            <person name="Varga T."/>
            <person name="Krizsan K."/>
            <person name="Foldi C."/>
            <person name="Dima B."/>
            <person name="Sanchez-Garcia M."/>
            <person name="Sanchez-Ramirez S."/>
            <person name="Szollosi G.J."/>
            <person name="Szarkandi J.G."/>
            <person name="Papp V."/>
            <person name="Albert L."/>
            <person name="Andreopoulos W."/>
            <person name="Angelini C."/>
            <person name="Antonin V."/>
            <person name="Barry K.W."/>
            <person name="Bougher N.L."/>
            <person name="Buchanan P."/>
            <person name="Buyck B."/>
            <person name="Bense V."/>
            <person name="Catcheside P."/>
            <person name="Chovatia M."/>
            <person name="Cooper J."/>
            <person name="Damon W."/>
            <person name="Desjardin D."/>
            <person name="Finy P."/>
            <person name="Geml J."/>
            <person name="Haridas S."/>
            <person name="Hughes K."/>
            <person name="Justo A."/>
            <person name="Karasinski D."/>
            <person name="Kautmanova I."/>
            <person name="Kiss B."/>
            <person name="Kocsube S."/>
            <person name="Kotiranta H."/>
            <person name="LaButti K.M."/>
            <person name="Lechner B.E."/>
            <person name="Liimatainen K."/>
            <person name="Lipzen A."/>
            <person name="Lukacs Z."/>
            <person name="Mihaltcheva S."/>
            <person name="Morgado L.N."/>
            <person name="Niskanen T."/>
            <person name="Noordeloos M.E."/>
            <person name="Ohm R.A."/>
            <person name="Ortiz-Santana B."/>
            <person name="Ovrebo C."/>
            <person name="Racz N."/>
            <person name="Riley R."/>
            <person name="Savchenko A."/>
            <person name="Shiryaev A."/>
            <person name="Soop K."/>
            <person name="Spirin V."/>
            <person name="Szebenyi C."/>
            <person name="Tomsovsky M."/>
            <person name="Tulloss R.E."/>
            <person name="Uehling J."/>
            <person name="Grigoriev I.V."/>
            <person name="Vagvolgyi C."/>
            <person name="Papp T."/>
            <person name="Martin F.M."/>
            <person name="Miettinen O."/>
            <person name="Hibbett D.S."/>
            <person name="Nagy L.G."/>
        </authorList>
    </citation>
    <scope>NUCLEOTIDE SEQUENCE [LARGE SCALE GENOMIC DNA]</scope>
    <source>
        <strain evidence="1 2">CBS 121175</strain>
    </source>
</reference>
<keyword evidence="2" id="KW-1185">Reference proteome</keyword>
<gene>
    <name evidence="1" type="ORF">FA15DRAFT_665440</name>
</gene>
<organism evidence="1 2">
    <name type="scientific">Coprinopsis marcescibilis</name>
    <name type="common">Agaric fungus</name>
    <name type="synonym">Psathyrella marcescibilis</name>
    <dbReference type="NCBI Taxonomy" id="230819"/>
    <lineage>
        <taxon>Eukaryota</taxon>
        <taxon>Fungi</taxon>
        <taxon>Dikarya</taxon>
        <taxon>Basidiomycota</taxon>
        <taxon>Agaricomycotina</taxon>
        <taxon>Agaricomycetes</taxon>
        <taxon>Agaricomycetidae</taxon>
        <taxon>Agaricales</taxon>
        <taxon>Agaricineae</taxon>
        <taxon>Psathyrellaceae</taxon>
        <taxon>Coprinopsis</taxon>
    </lineage>
</organism>
<proteinExistence type="predicted"/>
<dbReference type="Proteomes" id="UP000307440">
    <property type="component" value="Unassembled WGS sequence"/>
</dbReference>
<dbReference type="STRING" id="230819.A0A5C3L6D1"/>
<name>A0A5C3L6D1_COPMA</name>
<dbReference type="OrthoDB" id="3543113at2759"/>
<evidence type="ECO:0000313" key="2">
    <source>
        <dbReference type="Proteomes" id="UP000307440"/>
    </source>
</evidence>